<dbReference type="PANTHER" id="PTHR43429:SF2">
    <property type="entry name" value="PYRIDINE NUCLEOTIDE-DISULFIDE OXIDOREDUCTASE DOMAIN-CONTAINING PROTEIN 1"/>
    <property type="match status" value="1"/>
</dbReference>
<evidence type="ECO:0000259" key="5">
    <source>
        <dbReference type="Pfam" id="PF07992"/>
    </source>
</evidence>
<evidence type="ECO:0000256" key="3">
    <source>
        <dbReference type="ARBA" id="ARBA00022827"/>
    </source>
</evidence>
<name>A0AAD5H0S7_9CHLO</name>
<dbReference type="InterPro" id="IPR023753">
    <property type="entry name" value="FAD/NAD-binding_dom"/>
</dbReference>
<dbReference type="SUPFAM" id="SSF51905">
    <property type="entry name" value="FAD/NAD(P)-binding domain"/>
    <property type="match status" value="2"/>
</dbReference>
<accession>A0AAD5H0S7</accession>
<comment type="caution">
    <text evidence="6">The sequence shown here is derived from an EMBL/GenBank/DDBJ whole genome shotgun (WGS) entry which is preliminary data.</text>
</comment>
<sequence>MRFVVVGGGVAGVCCAEELCRLQPKDEVTLVSASRVLKGVSVVARLSRNLEELALVERRLDELPYPNLRLDVAAGIDTEGKALLLGSGGRLPYDKLCICAGARPKQLPPAVFRASANGAAAADGSPAASNAQHAKQAQRDGELAALQQRVLTIRDTDSVARLAARLRRSRRVVVVGNGGIALELISGLKGADVTWVMKHAHIGDAYFDLDAAQFLLEELQHQRRRVAAAASGAVGADRRQQQEGKQQQGEQQQQQQSQNEQQHGGDDPAGVSGVLGHAVGPRWVQQLPAGAGAGQNGGGSGLGSVELEYGAEISAIQFAPADGSQGQPQQQQPEQQGAGTAGSPASVAAGAAGAAGEGPWADRPLLLTLTNGRQLEADLVLLAIGVRPALEWVPPGLERAVDGGLRVNRHMQSSDPCIYAAGDSASCQWAADEARHWFQMRLWSQARAMGIYAAHCMAGVQDQTGSDMAFELFTHVTRFLGKKVVFLGLYNGQRLEAEPAADVVTYSRIDEEPEGRSFVRVLLLRGRVQGAVLIGSTDLDETLENLILDQLDVGGYGPHLLDPDVELDHVFD</sequence>
<dbReference type="InterPro" id="IPR036188">
    <property type="entry name" value="FAD/NAD-bd_sf"/>
</dbReference>
<gene>
    <name evidence="6" type="ORF">COHA_006445</name>
</gene>
<evidence type="ECO:0000256" key="1">
    <source>
        <dbReference type="ARBA" id="ARBA00001974"/>
    </source>
</evidence>
<evidence type="ECO:0000313" key="6">
    <source>
        <dbReference type="EMBL" id="KAI7839824.1"/>
    </source>
</evidence>
<feature type="region of interest" description="Disordered" evidence="4">
    <location>
        <begin position="230"/>
        <end position="275"/>
    </location>
</feature>
<organism evidence="6 7">
    <name type="scientific">Chlorella ohadii</name>
    <dbReference type="NCBI Taxonomy" id="2649997"/>
    <lineage>
        <taxon>Eukaryota</taxon>
        <taxon>Viridiplantae</taxon>
        <taxon>Chlorophyta</taxon>
        <taxon>core chlorophytes</taxon>
        <taxon>Trebouxiophyceae</taxon>
        <taxon>Chlorellales</taxon>
        <taxon>Chlorellaceae</taxon>
        <taxon>Chlorella clade</taxon>
        <taxon>Chlorella</taxon>
    </lineage>
</organism>
<dbReference type="Proteomes" id="UP001205105">
    <property type="component" value="Unassembled WGS sequence"/>
</dbReference>
<feature type="domain" description="FAD/NAD(P)-binding" evidence="5">
    <location>
        <begin position="2"/>
        <end position="222"/>
    </location>
</feature>
<evidence type="ECO:0000313" key="7">
    <source>
        <dbReference type="Proteomes" id="UP001205105"/>
    </source>
</evidence>
<feature type="region of interest" description="Disordered" evidence="4">
    <location>
        <begin position="321"/>
        <end position="357"/>
    </location>
</feature>
<dbReference type="Gene3D" id="3.50.50.60">
    <property type="entry name" value="FAD/NAD(P)-binding domain"/>
    <property type="match status" value="3"/>
</dbReference>
<dbReference type="InterPro" id="IPR050260">
    <property type="entry name" value="FAD-bd_OxRdtase"/>
</dbReference>
<keyword evidence="2" id="KW-0285">Flavoprotein</keyword>
<feature type="domain" description="FAD/NAD(P)-binding" evidence="5">
    <location>
        <begin position="367"/>
        <end position="450"/>
    </location>
</feature>
<dbReference type="PANTHER" id="PTHR43429">
    <property type="entry name" value="PYRIDINE NUCLEOTIDE-DISULFIDE OXIDOREDUCTASE DOMAIN-CONTAINING"/>
    <property type="match status" value="1"/>
</dbReference>
<dbReference type="EMBL" id="JADXDR010000094">
    <property type="protein sequence ID" value="KAI7839824.1"/>
    <property type="molecule type" value="Genomic_DNA"/>
</dbReference>
<feature type="compositionally biased region" description="Low complexity" evidence="4">
    <location>
        <begin position="243"/>
        <end position="262"/>
    </location>
</feature>
<reference evidence="6" key="1">
    <citation type="submission" date="2020-11" db="EMBL/GenBank/DDBJ databases">
        <title>Chlorella ohadii genome sequencing and assembly.</title>
        <authorList>
            <person name="Murik O."/>
            <person name="Treves H."/>
            <person name="Kedem I."/>
            <person name="Shotland Y."/>
            <person name="Kaplan A."/>
        </authorList>
    </citation>
    <scope>NUCLEOTIDE SEQUENCE</scope>
    <source>
        <strain evidence="6">1</strain>
    </source>
</reference>
<dbReference type="GO" id="GO:0016491">
    <property type="term" value="F:oxidoreductase activity"/>
    <property type="evidence" value="ECO:0007669"/>
    <property type="project" value="InterPro"/>
</dbReference>
<dbReference type="AlphaFoldDB" id="A0AAD5H0S7"/>
<keyword evidence="3" id="KW-0274">FAD</keyword>
<evidence type="ECO:0000256" key="2">
    <source>
        <dbReference type="ARBA" id="ARBA00022630"/>
    </source>
</evidence>
<proteinExistence type="predicted"/>
<evidence type="ECO:0000256" key="4">
    <source>
        <dbReference type="SAM" id="MobiDB-lite"/>
    </source>
</evidence>
<dbReference type="PRINTS" id="PR00368">
    <property type="entry name" value="FADPNR"/>
</dbReference>
<protein>
    <recommendedName>
        <fullName evidence="5">FAD/NAD(P)-binding domain-containing protein</fullName>
    </recommendedName>
</protein>
<comment type="cofactor">
    <cofactor evidence="1">
        <name>FAD</name>
        <dbReference type="ChEBI" id="CHEBI:57692"/>
    </cofactor>
</comment>
<dbReference type="Pfam" id="PF07992">
    <property type="entry name" value="Pyr_redox_2"/>
    <property type="match status" value="2"/>
</dbReference>
<keyword evidence="7" id="KW-1185">Reference proteome</keyword>